<evidence type="ECO:0000313" key="8">
    <source>
        <dbReference type="Proteomes" id="UP000185639"/>
    </source>
</evidence>
<evidence type="ECO:0000256" key="2">
    <source>
        <dbReference type="PIRSR" id="PIRSR006232-1"/>
    </source>
</evidence>
<keyword evidence="2" id="KW-0479">Metal-binding</keyword>
<evidence type="ECO:0000313" key="7">
    <source>
        <dbReference type="EMBL" id="SIS99539.1"/>
    </source>
</evidence>
<protein>
    <recommendedName>
        <fullName evidence="9">Pirin</fullName>
    </recommendedName>
</protein>
<proteinExistence type="inferred from homology"/>
<dbReference type="Proteomes" id="UP000185639">
    <property type="component" value="Unassembled WGS sequence"/>
</dbReference>
<feature type="domain" description="Pirin C-terminal" evidence="6">
    <location>
        <begin position="174"/>
        <end position="269"/>
    </location>
</feature>
<evidence type="ECO:0000259" key="5">
    <source>
        <dbReference type="Pfam" id="PF02678"/>
    </source>
</evidence>
<dbReference type="PANTHER" id="PTHR13903:SF8">
    <property type="entry name" value="PIRIN"/>
    <property type="match status" value="1"/>
</dbReference>
<dbReference type="Gene3D" id="2.60.120.10">
    <property type="entry name" value="Jelly Rolls"/>
    <property type="match status" value="2"/>
</dbReference>
<dbReference type="InterPro" id="IPR014710">
    <property type="entry name" value="RmlC-like_jellyroll"/>
</dbReference>
<feature type="domain" description="Pirin N-terminal" evidence="5">
    <location>
        <begin position="15"/>
        <end position="120"/>
    </location>
</feature>
<dbReference type="Pfam" id="PF02678">
    <property type="entry name" value="Pirin"/>
    <property type="match status" value="1"/>
</dbReference>
<dbReference type="AlphaFoldDB" id="A0A1N7NMX7"/>
<gene>
    <name evidence="7" type="ORF">SAMN05421686_107130</name>
</gene>
<feature type="binding site" evidence="2">
    <location>
        <position position="98"/>
    </location>
    <ligand>
        <name>Fe cation</name>
        <dbReference type="ChEBI" id="CHEBI:24875"/>
    </ligand>
</feature>
<dbReference type="GO" id="GO:0046872">
    <property type="term" value="F:metal ion binding"/>
    <property type="evidence" value="ECO:0007669"/>
    <property type="project" value="UniProtKB-KW"/>
</dbReference>
<evidence type="ECO:0000256" key="3">
    <source>
        <dbReference type="RuleBase" id="RU003457"/>
    </source>
</evidence>
<keyword evidence="8" id="KW-1185">Reference proteome</keyword>
<accession>A0A1N7NMX7</accession>
<dbReference type="InterPro" id="IPR011051">
    <property type="entry name" value="RmlC_Cupin_sf"/>
</dbReference>
<evidence type="ECO:0008006" key="9">
    <source>
        <dbReference type="Google" id="ProtNLM"/>
    </source>
</evidence>
<dbReference type="InterPro" id="IPR008778">
    <property type="entry name" value="Pirin_C_dom"/>
</dbReference>
<dbReference type="PIRSF" id="PIRSF006232">
    <property type="entry name" value="Pirin"/>
    <property type="match status" value="1"/>
</dbReference>
<dbReference type="RefSeq" id="WP_076516472.1">
    <property type="nucleotide sequence ID" value="NZ_FTOH01000007.1"/>
</dbReference>
<comment type="cofactor">
    <cofactor evidence="2">
        <name>Fe cation</name>
        <dbReference type="ChEBI" id="CHEBI:24875"/>
    </cofactor>
    <text evidence="2">Binds 1 Fe cation per subunit.</text>
</comment>
<feature type="binding site" evidence="2">
    <location>
        <position position="54"/>
    </location>
    <ligand>
        <name>Fe cation</name>
        <dbReference type="ChEBI" id="CHEBI:24875"/>
    </ligand>
</feature>
<evidence type="ECO:0000256" key="1">
    <source>
        <dbReference type="ARBA" id="ARBA00008416"/>
    </source>
</evidence>
<feature type="region of interest" description="Disordered" evidence="4">
    <location>
        <begin position="263"/>
        <end position="283"/>
    </location>
</feature>
<reference evidence="8" key="1">
    <citation type="submission" date="2017-01" db="EMBL/GenBank/DDBJ databases">
        <authorList>
            <person name="Varghese N."/>
            <person name="Submissions S."/>
        </authorList>
    </citation>
    <scope>NUCLEOTIDE SEQUENCE [LARGE SCALE GENOMIC DNA]</scope>
    <source>
        <strain evidence="8">DSM 24913</strain>
    </source>
</reference>
<sequence length="283" mass="31801">MSILLKGKTKDLDGFSVTRILPHAEKRMVGPFVFLDHMGPAHFAAGEGIDVRPHPHIGLATLTYLTEGSILHRDSLGNNMEILPGDVNWMTAGRGIVHSERETHETKASDHALNGLQCWVALPEKFAEIEPAFTHHKKCQLPQFNKEGVFARLIAGDAMGMTSPIRTYSPMFFLDVIFSAGSTFKRPNPDQECALYVIEGEVLVGSERYQQGDFVLLSPDESVSSNAYARTIFLGGEQWSQHPHMHWNFVSFSKERIEQAKQDWQEQRFPDIPGDNQEFTPLP</sequence>
<dbReference type="InterPro" id="IPR012093">
    <property type="entry name" value="Pirin"/>
</dbReference>
<dbReference type="STRING" id="484498.SAMN05421686_107130"/>
<comment type="similarity">
    <text evidence="1 3">Belongs to the pirin family.</text>
</comment>
<dbReference type="EMBL" id="FTOH01000007">
    <property type="protein sequence ID" value="SIS99539.1"/>
    <property type="molecule type" value="Genomic_DNA"/>
</dbReference>
<feature type="binding site" evidence="2">
    <location>
        <position position="56"/>
    </location>
    <ligand>
        <name>Fe cation</name>
        <dbReference type="ChEBI" id="CHEBI:24875"/>
    </ligand>
</feature>
<dbReference type="PANTHER" id="PTHR13903">
    <property type="entry name" value="PIRIN-RELATED"/>
    <property type="match status" value="1"/>
</dbReference>
<evidence type="ECO:0000259" key="6">
    <source>
        <dbReference type="Pfam" id="PF05726"/>
    </source>
</evidence>
<dbReference type="SUPFAM" id="SSF51182">
    <property type="entry name" value="RmlC-like cupins"/>
    <property type="match status" value="1"/>
</dbReference>
<evidence type="ECO:0000256" key="4">
    <source>
        <dbReference type="SAM" id="MobiDB-lite"/>
    </source>
</evidence>
<keyword evidence="2" id="KW-0408">Iron</keyword>
<dbReference type="OrthoDB" id="9780903at2"/>
<dbReference type="CDD" id="cd02909">
    <property type="entry name" value="cupin_pirin_N"/>
    <property type="match status" value="1"/>
</dbReference>
<name>A0A1N7NMX7_9GAMM</name>
<organism evidence="7 8">
    <name type="scientific">Thalassolituus maritimus</name>
    <dbReference type="NCBI Taxonomy" id="484498"/>
    <lineage>
        <taxon>Bacteria</taxon>
        <taxon>Pseudomonadati</taxon>
        <taxon>Pseudomonadota</taxon>
        <taxon>Gammaproteobacteria</taxon>
        <taxon>Oceanospirillales</taxon>
        <taxon>Oceanospirillaceae</taxon>
        <taxon>Thalassolituus</taxon>
    </lineage>
</organism>
<feature type="binding site" evidence="2">
    <location>
        <position position="100"/>
    </location>
    <ligand>
        <name>Fe cation</name>
        <dbReference type="ChEBI" id="CHEBI:24875"/>
    </ligand>
</feature>
<dbReference type="CDD" id="cd02247">
    <property type="entry name" value="cupin_pirin_C"/>
    <property type="match status" value="1"/>
</dbReference>
<dbReference type="InterPro" id="IPR003829">
    <property type="entry name" value="Pirin_N_dom"/>
</dbReference>
<dbReference type="Pfam" id="PF05726">
    <property type="entry name" value="Pirin_C"/>
    <property type="match status" value="1"/>
</dbReference>